<dbReference type="Pfam" id="PF21959">
    <property type="entry name" value="DUF6923"/>
    <property type="match status" value="1"/>
</dbReference>
<proteinExistence type="predicted"/>
<evidence type="ECO:0000256" key="1">
    <source>
        <dbReference type="SAM" id="MobiDB-lite"/>
    </source>
</evidence>
<dbReference type="EMBL" id="JBHTEY010000004">
    <property type="protein sequence ID" value="MFC7613334.1"/>
    <property type="molecule type" value="Genomic_DNA"/>
</dbReference>
<name>A0ABW2TJM0_9PSEU</name>
<feature type="domain" description="DUF6923" evidence="3">
    <location>
        <begin position="8"/>
        <end position="109"/>
    </location>
</feature>
<comment type="caution">
    <text evidence="4">The sequence shown here is derived from an EMBL/GenBank/DDBJ whole genome shotgun (WGS) entry which is preliminary data.</text>
</comment>
<feature type="region of interest" description="Disordered" evidence="1">
    <location>
        <begin position="153"/>
        <end position="258"/>
    </location>
</feature>
<evidence type="ECO:0000259" key="3">
    <source>
        <dbReference type="Pfam" id="PF21959"/>
    </source>
</evidence>
<dbReference type="PRINTS" id="PR01217">
    <property type="entry name" value="PRICHEXTENSN"/>
</dbReference>
<sequence length="283" mass="29309">MIGDQLVVRDGAHLRAVSIDPADPRFGSVVRSTRLRPAELARTVDDFDVRGGALYGVTTHVPYYGRVVRIDPTTGSVSHVDGPKLPGGRSYGSAAFAPDGALFAASNRTKDHDWFQHDEPLRSLLVRVDLSPAAEPADIAEWPVVSHSDMTGCLAAPPVPPTTTPEPTPTTTPTTTVPPVVPPADPPTAPAEPPAPPPRAPQPVDPPGPQPVEPPAPPPVAPPAPQPPPPGAAPLVRQSKRAAGGAPAPAITATEKKRRWGVTTLVLILGAGAVGGAAARRRH</sequence>
<evidence type="ECO:0000313" key="4">
    <source>
        <dbReference type="EMBL" id="MFC7613334.1"/>
    </source>
</evidence>
<keyword evidence="2" id="KW-0812">Transmembrane</keyword>
<dbReference type="Proteomes" id="UP001596512">
    <property type="component" value="Unassembled WGS sequence"/>
</dbReference>
<gene>
    <name evidence="4" type="ORF">ACFQV2_06635</name>
</gene>
<dbReference type="SUPFAM" id="SSF50965">
    <property type="entry name" value="Galactose oxidase, central domain"/>
    <property type="match status" value="1"/>
</dbReference>
<dbReference type="InterPro" id="IPR011043">
    <property type="entry name" value="Gal_Oxase/kelch_b-propeller"/>
</dbReference>
<organism evidence="4 5">
    <name type="scientific">Actinokineospora soli</name>
    <dbReference type="NCBI Taxonomy" id="1048753"/>
    <lineage>
        <taxon>Bacteria</taxon>
        <taxon>Bacillati</taxon>
        <taxon>Actinomycetota</taxon>
        <taxon>Actinomycetes</taxon>
        <taxon>Pseudonocardiales</taxon>
        <taxon>Pseudonocardiaceae</taxon>
        <taxon>Actinokineospora</taxon>
    </lineage>
</organism>
<keyword evidence="5" id="KW-1185">Reference proteome</keyword>
<feature type="compositionally biased region" description="Low complexity" evidence="1">
    <location>
        <begin position="242"/>
        <end position="253"/>
    </location>
</feature>
<keyword evidence="2" id="KW-1133">Transmembrane helix</keyword>
<feature type="compositionally biased region" description="Pro residues" evidence="1">
    <location>
        <begin position="157"/>
        <end position="170"/>
    </location>
</feature>
<protein>
    <submittedName>
        <fullName evidence="4">DUF6923 family protein</fullName>
    </submittedName>
</protein>
<accession>A0ABW2TJM0</accession>
<dbReference type="InterPro" id="IPR054215">
    <property type="entry name" value="DUF6923"/>
</dbReference>
<evidence type="ECO:0000313" key="5">
    <source>
        <dbReference type="Proteomes" id="UP001596512"/>
    </source>
</evidence>
<feature type="compositionally biased region" description="Pro residues" evidence="1">
    <location>
        <begin position="179"/>
        <end position="232"/>
    </location>
</feature>
<feature type="transmembrane region" description="Helical" evidence="2">
    <location>
        <begin position="260"/>
        <end position="279"/>
    </location>
</feature>
<reference evidence="5" key="1">
    <citation type="journal article" date="2019" name="Int. J. Syst. Evol. Microbiol.">
        <title>The Global Catalogue of Microorganisms (GCM) 10K type strain sequencing project: providing services to taxonomists for standard genome sequencing and annotation.</title>
        <authorList>
            <consortium name="The Broad Institute Genomics Platform"/>
            <consortium name="The Broad Institute Genome Sequencing Center for Infectious Disease"/>
            <person name="Wu L."/>
            <person name="Ma J."/>
        </authorList>
    </citation>
    <scope>NUCLEOTIDE SEQUENCE [LARGE SCALE GENOMIC DNA]</scope>
    <source>
        <strain evidence="5">JCM 17695</strain>
    </source>
</reference>
<keyword evidence="2" id="KW-0472">Membrane</keyword>
<evidence type="ECO:0000256" key="2">
    <source>
        <dbReference type="SAM" id="Phobius"/>
    </source>
</evidence>